<name>A0A2C5Z933_9HYPO</name>
<evidence type="ECO:0000313" key="2">
    <source>
        <dbReference type="EMBL" id="PHH76212.1"/>
    </source>
</evidence>
<evidence type="ECO:0000313" key="3">
    <source>
        <dbReference type="Proteomes" id="UP000224854"/>
    </source>
</evidence>
<gene>
    <name evidence="2" type="ORF">CDD82_4080</name>
</gene>
<accession>A0A2C5Z933</accession>
<dbReference type="EMBL" id="NJEU01000329">
    <property type="protein sequence ID" value="PHH76212.1"/>
    <property type="molecule type" value="Genomic_DNA"/>
</dbReference>
<protein>
    <submittedName>
        <fullName evidence="2">Uncharacterized protein</fullName>
    </submittedName>
</protein>
<dbReference type="Proteomes" id="UP000224854">
    <property type="component" value="Unassembled WGS sequence"/>
</dbReference>
<organism evidence="2 3">
    <name type="scientific">Ophiocordyceps australis</name>
    <dbReference type="NCBI Taxonomy" id="1399860"/>
    <lineage>
        <taxon>Eukaryota</taxon>
        <taxon>Fungi</taxon>
        <taxon>Dikarya</taxon>
        <taxon>Ascomycota</taxon>
        <taxon>Pezizomycotina</taxon>
        <taxon>Sordariomycetes</taxon>
        <taxon>Hypocreomycetidae</taxon>
        <taxon>Hypocreales</taxon>
        <taxon>Ophiocordycipitaceae</taxon>
        <taxon>Ophiocordyceps</taxon>
    </lineage>
</organism>
<proteinExistence type="predicted"/>
<dbReference type="AlphaFoldDB" id="A0A2C5Z933"/>
<feature type="compositionally biased region" description="Polar residues" evidence="1">
    <location>
        <begin position="98"/>
        <end position="107"/>
    </location>
</feature>
<comment type="caution">
    <text evidence="2">The sequence shown here is derived from an EMBL/GenBank/DDBJ whole genome shotgun (WGS) entry which is preliminary data.</text>
</comment>
<keyword evidence="3" id="KW-1185">Reference proteome</keyword>
<evidence type="ECO:0000256" key="1">
    <source>
        <dbReference type="SAM" id="MobiDB-lite"/>
    </source>
</evidence>
<sequence length="107" mass="11326">MRRWRVLPAKGGVLVHGHDALNTHGRLAWRQLGASSVPARCQLGAGLIYTLGSHVRLSGAQLVLGALDAPGLSFYPSARRIPPQGAPPPGENPMALEAQNTPMFDAL</sequence>
<feature type="region of interest" description="Disordered" evidence="1">
    <location>
        <begin position="78"/>
        <end position="107"/>
    </location>
</feature>
<reference evidence="2 3" key="1">
    <citation type="submission" date="2017-06" db="EMBL/GenBank/DDBJ databases">
        <title>Ant-infecting Ophiocordyceps genomes reveal a high diversity of potential behavioral manipulation genes and a possible major role for enterotoxins.</title>
        <authorList>
            <person name="De Bekker C."/>
            <person name="Evans H.C."/>
            <person name="Brachmann A."/>
            <person name="Hughes D.P."/>
        </authorList>
    </citation>
    <scope>NUCLEOTIDE SEQUENCE [LARGE SCALE GENOMIC DNA]</scope>
    <source>
        <strain evidence="2 3">1348a</strain>
    </source>
</reference>